<evidence type="ECO:0000256" key="3">
    <source>
        <dbReference type="ARBA" id="ARBA00022737"/>
    </source>
</evidence>
<dbReference type="Pfam" id="PF22932">
    <property type="entry name" value="Ubiq_DUF_assoc"/>
    <property type="match status" value="1"/>
</dbReference>
<evidence type="ECO:0000259" key="5">
    <source>
        <dbReference type="Pfam" id="PF22932"/>
    </source>
</evidence>
<dbReference type="InterPro" id="IPR011990">
    <property type="entry name" value="TPR-like_helical_dom_sf"/>
</dbReference>
<evidence type="ECO:0000256" key="4">
    <source>
        <dbReference type="ARBA" id="ARBA00022803"/>
    </source>
</evidence>
<dbReference type="InterPro" id="IPR054726">
    <property type="entry name" value="Ubiq_DUF569-assoc"/>
</dbReference>
<sequence>MKASYCVSQNLSMSLKCMKEDESQIHKYRKGSRYVWWGYEVNTSSDDCIAAINSYSHQVLGYGREKKVILEAPLYDKDCVLGNVLAAHCLISSDVSRAKTYAKAAESHLGKATPYEKAVFKAVNYLISDHMDEDVALELHSKLLKKFPKDLLSWKRVEILCFYMGRPDLSLPLFKKIIPENRDQDYVFGMLAFPLLELGHLAEAEKAARKGYEINKNDSWAHHCLCHVLQTECRFKEAVEFMEGCAASWDSCSSLRYSHNWWHVAVCYLEGGSPLSKVQEIYDHQMCKELEKEDAVATDVYMDALGLLLRLDTRDKQDEFLDRLKILANCLTDEGMWYREWLFDITIIWALSKVGNTTQAHVLLEGLKSRTSKMSKKKQQLMQKAIQVAEAVYEYGKGNYKKALELLGPDFDAADYKVIGASDLQMDVFNEIWYKLLLLNGKTSSAIKVLEKRIRQRDGAPFLWRLLSVVYPPKSGGRTIYYHIVDDEGHVGDESTVGYACTFKGNSVAELTQTLREETCLVDAVVCTRSPLDGKLFPLCLQLPPNSGTLHVVLVPFCASI</sequence>
<dbReference type="SUPFAM" id="SSF48452">
    <property type="entry name" value="TPR-like"/>
    <property type="match status" value="1"/>
</dbReference>
<dbReference type="PANTHER" id="PTHR16263:SF4">
    <property type="entry name" value="TETRATRICOPEPTIDE REPEAT PROTEIN 38"/>
    <property type="match status" value="1"/>
</dbReference>
<proteinExistence type="inferred from homology"/>
<dbReference type="EMBL" id="HG994372">
    <property type="protein sequence ID" value="CAF2110179.1"/>
    <property type="molecule type" value="Genomic_DNA"/>
</dbReference>
<dbReference type="CDD" id="cd05804">
    <property type="entry name" value="StaR_like"/>
    <property type="match status" value="1"/>
</dbReference>
<evidence type="ECO:0000313" key="6">
    <source>
        <dbReference type="EMBL" id="CAF2110179.1"/>
    </source>
</evidence>
<protein>
    <recommendedName>
        <fullName evidence="2">Tetratricopeptide repeat protein 38</fullName>
    </recommendedName>
</protein>
<dbReference type="Gene3D" id="1.25.40.10">
    <property type="entry name" value="Tetratricopeptide repeat domain"/>
    <property type="match status" value="1"/>
</dbReference>
<evidence type="ECO:0000256" key="1">
    <source>
        <dbReference type="ARBA" id="ARBA00005857"/>
    </source>
</evidence>
<organism evidence="6">
    <name type="scientific">Brassica napus</name>
    <name type="common">Rape</name>
    <dbReference type="NCBI Taxonomy" id="3708"/>
    <lineage>
        <taxon>Eukaryota</taxon>
        <taxon>Viridiplantae</taxon>
        <taxon>Streptophyta</taxon>
        <taxon>Embryophyta</taxon>
        <taxon>Tracheophyta</taxon>
        <taxon>Spermatophyta</taxon>
        <taxon>Magnoliopsida</taxon>
        <taxon>eudicotyledons</taxon>
        <taxon>Gunneridae</taxon>
        <taxon>Pentapetalae</taxon>
        <taxon>rosids</taxon>
        <taxon>malvids</taxon>
        <taxon>Brassicales</taxon>
        <taxon>Brassicaceae</taxon>
        <taxon>Brassiceae</taxon>
        <taxon>Brassica</taxon>
    </lineage>
</organism>
<dbReference type="PANTHER" id="PTHR16263">
    <property type="entry name" value="TETRATRICOPEPTIDE REPEAT PROTEIN 38"/>
    <property type="match status" value="1"/>
</dbReference>
<name>A0A816V719_BRANA</name>
<accession>A0A816V719</accession>
<dbReference type="Proteomes" id="UP001295469">
    <property type="component" value="Chromosome C08"/>
</dbReference>
<evidence type="ECO:0000256" key="2">
    <source>
        <dbReference type="ARBA" id="ARBA00019992"/>
    </source>
</evidence>
<gene>
    <name evidence="6" type="ORF">DARMORV10_C08P22550.1</name>
</gene>
<comment type="similarity">
    <text evidence="1">Belongs to the TTC38 family.</text>
</comment>
<keyword evidence="3" id="KW-0677">Repeat</keyword>
<dbReference type="InterPro" id="IPR033891">
    <property type="entry name" value="TTC38"/>
</dbReference>
<feature type="domain" description="DUF569" evidence="5">
    <location>
        <begin position="477"/>
        <end position="554"/>
    </location>
</feature>
<keyword evidence="4" id="KW-0802">TPR repeat</keyword>
<reference evidence="6" key="1">
    <citation type="submission" date="2021-01" db="EMBL/GenBank/DDBJ databases">
        <authorList>
            <consortium name="Genoscope - CEA"/>
            <person name="William W."/>
        </authorList>
    </citation>
    <scope>NUCLEOTIDE SEQUENCE</scope>
</reference>
<dbReference type="AlphaFoldDB" id="A0A816V719"/>